<proteinExistence type="predicted"/>
<evidence type="ECO:0000313" key="2">
    <source>
        <dbReference type="Proteomes" id="UP001597493"/>
    </source>
</evidence>
<reference evidence="2" key="1">
    <citation type="journal article" date="2019" name="Int. J. Syst. Evol. Microbiol.">
        <title>The Global Catalogue of Microorganisms (GCM) 10K type strain sequencing project: providing services to taxonomists for standard genome sequencing and annotation.</title>
        <authorList>
            <consortium name="The Broad Institute Genomics Platform"/>
            <consortium name="The Broad Institute Genome Sequencing Center for Infectious Disease"/>
            <person name="Wu L."/>
            <person name="Ma J."/>
        </authorList>
    </citation>
    <scope>NUCLEOTIDE SEQUENCE [LARGE SCALE GENOMIC DNA]</scope>
    <source>
        <strain evidence="2">TISTR 1827</strain>
    </source>
</reference>
<gene>
    <name evidence="1" type="ORF">ACFSW5_03195</name>
</gene>
<keyword evidence="2" id="KW-1185">Reference proteome</keyword>
<accession>A0ABW5QS67</accession>
<protein>
    <submittedName>
        <fullName evidence="1">Dehydrogenase</fullName>
    </submittedName>
</protein>
<evidence type="ECO:0000313" key="1">
    <source>
        <dbReference type="EMBL" id="MFD2659266.1"/>
    </source>
</evidence>
<organism evidence="1 2">
    <name type="scientific">Paenibacillus thailandensis</name>
    <dbReference type="NCBI Taxonomy" id="393250"/>
    <lineage>
        <taxon>Bacteria</taxon>
        <taxon>Bacillati</taxon>
        <taxon>Bacillota</taxon>
        <taxon>Bacilli</taxon>
        <taxon>Bacillales</taxon>
        <taxon>Paenibacillaceae</taxon>
        <taxon>Paenibacillus</taxon>
    </lineage>
</organism>
<comment type="caution">
    <text evidence="1">The sequence shown here is derived from an EMBL/GenBank/DDBJ whole genome shotgun (WGS) entry which is preliminary data.</text>
</comment>
<dbReference type="RefSeq" id="WP_379269691.1">
    <property type="nucleotide sequence ID" value="NZ_JBHUGT010000031.1"/>
</dbReference>
<name>A0ABW5QS67_9BACL</name>
<dbReference type="EMBL" id="JBHUMY010000001">
    <property type="protein sequence ID" value="MFD2659266.1"/>
    <property type="molecule type" value="Genomic_DNA"/>
</dbReference>
<sequence length="103" mass="12170">MHTPSPKHEANYPTARKIRRACSNELYRTAKRLKTYISPERMGKAEELYFKKVAANYPYIYENRSKRKLLADWWEQNVSGEIAALWEVEQDRLNQAFRDAFGG</sequence>
<dbReference type="Proteomes" id="UP001597493">
    <property type="component" value="Unassembled WGS sequence"/>
</dbReference>